<evidence type="ECO:0000313" key="5">
    <source>
        <dbReference type="EMBL" id="PTE15101.1"/>
    </source>
</evidence>
<dbReference type="AlphaFoldDB" id="A0A2T4JB36"/>
<organism evidence="5 6">
    <name type="scientific">Fuscovulum blasticum DSM 2131</name>
    <dbReference type="NCBI Taxonomy" id="1188250"/>
    <lineage>
        <taxon>Bacteria</taxon>
        <taxon>Pseudomonadati</taxon>
        <taxon>Pseudomonadota</taxon>
        <taxon>Alphaproteobacteria</taxon>
        <taxon>Rhodobacterales</taxon>
        <taxon>Paracoccaceae</taxon>
        <taxon>Pseudogemmobacter</taxon>
    </lineage>
</organism>
<dbReference type="Proteomes" id="UP000241362">
    <property type="component" value="Unassembled WGS sequence"/>
</dbReference>
<dbReference type="Gene3D" id="2.70.40.10">
    <property type="match status" value="2"/>
</dbReference>
<evidence type="ECO:0000259" key="4">
    <source>
        <dbReference type="Pfam" id="PF22569"/>
    </source>
</evidence>
<proteinExistence type="predicted"/>
<dbReference type="InterPro" id="IPR053811">
    <property type="entry name" value="DCD_C"/>
</dbReference>
<dbReference type="PANTHER" id="PTHR42680">
    <property type="entry name" value="DCTP DEAMINASE"/>
    <property type="match status" value="1"/>
</dbReference>
<reference evidence="5 6" key="1">
    <citation type="submission" date="2018-03" db="EMBL/GenBank/DDBJ databases">
        <title>Rhodobacter blasticus.</title>
        <authorList>
            <person name="Meyer T.E."/>
            <person name="Miller S."/>
            <person name="Lodha T."/>
            <person name="Gandham S."/>
            <person name="Chintalapati S."/>
            <person name="Chintalapati V.R."/>
        </authorList>
    </citation>
    <scope>NUCLEOTIDE SEQUENCE [LARGE SCALE GENOMIC DNA]</scope>
    <source>
        <strain evidence="5 6">DSM 2131</strain>
    </source>
</reference>
<keyword evidence="6" id="KW-1185">Reference proteome</keyword>
<evidence type="ECO:0000256" key="2">
    <source>
        <dbReference type="ARBA" id="ARBA00023080"/>
    </source>
</evidence>
<feature type="domain" description="2'-deoxycytidine 5'-triphosphate deaminase C-terminal" evidence="4">
    <location>
        <begin position="188"/>
        <end position="375"/>
    </location>
</feature>
<feature type="domain" description="2'-deoxycytidine 5'-triphosphate deaminase N-terminal" evidence="3">
    <location>
        <begin position="22"/>
        <end position="184"/>
    </location>
</feature>
<name>A0A2T4JB36_FUSBL</name>
<evidence type="ECO:0000313" key="6">
    <source>
        <dbReference type="Proteomes" id="UP000241362"/>
    </source>
</evidence>
<dbReference type="InterPro" id="IPR033704">
    <property type="entry name" value="dUTPase_trimeric"/>
</dbReference>
<dbReference type="PANTHER" id="PTHR42680:SF3">
    <property type="entry name" value="DCTP DEAMINASE"/>
    <property type="match status" value="1"/>
</dbReference>
<dbReference type="SUPFAM" id="SSF51283">
    <property type="entry name" value="dUTPase-like"/>
    <property type="match status" value="2"/>
</dbReference>
<sequence length="378" mass="40612">MPCSAGGFSFPPRTGGLRVTHPGVLPDHSIRDLIASGAIAAQPAVLDAQVQPASLDLRLGQVAYRVRASFLAGAGRRVADRLQEFEMHRVNLRDGAVLEKGCVYVVPLAERLSLPAGVTAVANAKSSTGRLDLLTRTITDGGTEFDRIPEGYTGPLYAEVCPRSFSVLVREGQRLNQIRFRSGQAALSDAELTALHAAEPLVDGTPVISEGLGFSVDLLPKSGTLVGYRAKPHTGVVDLDRIGHYPAREFWEEVHAEDGRIILDPGAFYILVSREAVTIPPDYAAEMAPYLAMVGEFRVHYAGFFDPGFGHAAAGGIGSRGVLEVRCHEAPFVLEHGQVVGRLVYEKMSARPARLYGAGIASNYQGQGLKLAKQFRTD</sequence>
<dbReference type="GO" id="GO:0009394">
    <property type="term" value="P:2'-deoxyribonucleotide metabolic process"/>
    <property type="evidence" value="ECO:0007669"/>
    <property type="project" value="InterPro"/>
</dbReference>
<evidence type="ECO:0000256" key="1">
    <source>
        <dbReference type="ARBA" id="ARBA00022801"/>
    </source>
</evidence>
<dbReference type="InterPro" id="IPR010550">
    <property type="entry name" value="DCD_N"/>
</dbReference>
<dbReference type="NCBIfam" id="NF005734">
    <property type="entry name" value="PRK07559.1"/>
    <property type="match status" value="1"/>
</dbReference>
<dbReference type="GO" id="GO:0008829">
    <property type="term" value="F:dCTP deaminase activity"/>
    <property type="evidence" value="ECO:0007669"/>
    <property type="project" value="InterPro"/>
</dbReference>
<protein>
    <submittedName>
        <fullName evidence="5">2'-deoxycytidine 5'-triphosphate deaminase</fullName>
    </submittedName>
</protein>
<dbReference type="CDD" id="cd07557">
    <property type="entry name" value="trimeric_dUTPase"/>
    <property type="match status" value="1"/>
</dbReference>
<comment type="caution">
    <text evidence="5">The sequence shown here is derived from an EMBL/GenBank/DDBJ whole genome shotgun (WGS) entry which is preliminary data.</text>
</comment>
<accession>A0A2T4JB36</accession>
<keyword evidence="1" id="KW-0378">Hydrolase</keyword>
<keyword evidence="2" id="KW-0546">Nucleotide metabolism</keyword>
<dbReference type="Pfam" id="PF22569">
    <property type="entry name" value="DCD_C"/>
    <property type="match status" value="1"/>
</dbReference>
<dbReference type="Pfam" id="PF06559">
    <property type="entry name" value="DCD_N"/>
    <property type="match status" value="1"/>
</dbReference>
<dbReference type="EMBL" id="PZKE01000005">
    <property type="protein sequence ID" value="PTE15101.1"/>
    <property type="molecule type" value="Genomic_DNA"/>
</dbReference>
<dbReference type="InterPro" id="IPR036157">
    <property type="entry name" value="dUTPase-like_sf"/>
</dbReference>
<gene>
    <name evidence="5" type="ORF">C5F44_07455</name>
</gene>
<evidence type="ECO:0000259" key="3">
    <source>
        <dbReference type="Pfam" id="PF06559"/>
    </source>
</evidence>